<evidence type="ECO:0000313" key="6">
    <source>
        <dbReference type="EMBL" id="NSJ50974.1"/>
    </source>
</evidence>
<reference evidence="6 7" key="1">
    <citation type="journal article" date="2020" name="Cell Host Microbe">
        <title>Functional and Genomic Variation between Human-Derived Isolates of Lachnospiraceae Reveals Inter- and Intra-Species Diversity.</title>
        <authorList>
            <person name="Sorbara M.T."/>
            <person name="Littmann E.R."/>
            <person name="Fontana E."/>
            <person name="Moody T.U."/>
            <person name="Kohout C.E."/>
            <person name="Gjonbalaj M."/>
            <person name="Eaton V."/>
            <person name="Seok R."/>
            <person name="Leiner I.M."/>
            <person name="Pamer E.G."/>
        </authorList>
    </citation>
    <scope>NUCLEOTIDE SEQUENCE [LARGE SCALE GENOMIC DNA]</scope>
    <source>
        <strain evidence="6 7">MSK.1.17</strain>
    </source>
</reference>
<accession>A0AAW5C5C2</accession>
<keyword evidence="2" id="KW-0805">Transcription regulation</keyword>
<dbReference type="PIRSF" id="PIRSF019455">
    <property type="entry name" value="CopR_AtkY"/>
    <property type="match status" value="1"/>
</dbReference>
<dbReference type="EMBL" id="JAAITT010000033">
    <property type="protein sequence ID" value="NSJ50974.1"/>
    <property type="molecule type" value="Genomic_DNA"/>
</dbReference>
<dbReference type="SUPFAM" id="SSF46785">
    <property type="entry name" value="Winged helix' DNA-binding domain"/>
    <property type="match status" value="1"/>
</dbReference>
<dbReference type="InterPro" id="IPR036390">
    <property type="entry name" value="WH_DNA-bd_sf"/>
</dbReference>
<dbReference type="Proteomes" id="UP000669239">
    <property type="component" value="Unassembled WGS sequence"/>
</dbReference>
<evidence type="ECO:0000256" key="3">
    <source>
        <dbReference type="ARBA" id="ARBA00023125"/>
    </source>
</evidence>
<reference evidence="5" key="3">
    <citation type="submission" date="2022-01" db="EMBL/GenBank/DDBJ databases">
        <title>Collection of gut derived symbiotic bacterial strains cultured from healthy donors.</title>
        <authorList>
            <person name="Lin H."/>
            <person name="Kohout C."/>
            <person name="Waligurski E."/>
            <person name="Pamer E.G."/>
        </authorList>
    </citation>
    <scope>NUCLEOTIDE SEQUENCE</scope>
    <source>
        <strain evidence="5">DFI.6.55</strain>
    </source>
</reference>
<dbReference type="InterPro" id="IPR036388">
    <property type="entry name" value="WH-like_DNA-bd_sf"/>
</dbReference>
<dbReference type="AlphaFoldDB" id="A0AAW5C5C2"/>
<keyword evidence="3" id="KW-0238">DNA-binding</keyword>
<dbReference type="RefSeq" id="WP_165642477.1">
    <property type="nucleotide sequence ID" value="NZ_JAAITT010000033.1"/>
</dbReference>
<evidence type="ECO:0000313" key="7">
    <source>
        <dbReference type="Proteomes" id="UP000669239"/>
    </source>
</evidence>
<keyword evidence="4" id="KW-0804">Transcription</keyword>
<evidence type="ECO:0000256" key="2">
    <source>
        <dbReference type="ARBA" id="ARBA00023015"/>
    </source>
</evidence>
<evidence type="ECO:0000256" key="1">
    <source>
        <dbReference type="ARBA" id="ARBA00011046"/>
    </source>
</evidence>
<reference evidence="6" key="2">
    <citation type="submission" date="2020-02" db="EMBL/GenBank/DDBJ databases">
        <authorList>
            <person name="Littmann E."/>
            <person name="Sorbara M."/>
        </authorList>
    </citation>
    <scope>NUCLEOTIDE SEQUENCE</scope>
    <source>
        <strain evidence="6">MSK.1.17</strain>
    </source>
</reference>
<comment type="similarity">
    <text evidence="1">Belongs to the BlaI transcriptional regulatory family.</text>
</comment>
<name>A0AAW5C5C2_9FIRM</name>
<evidence type="ECO:0000256" key="4">
    <source>
        <dbReference type="ARBA" id="ARBA00023163"/>
    </source>
</evidence>
<dbReference type="GO" id="GO:0003677">
    <property type="term" value="F:DNA binding"/>
    <property type="evidence" value="ECO:0007669"/>
    <property type="project" value="UniProtKB-KW"/>
</dbReference>
<dbReference type="GO" id="GO:0045892">
    <property type="term" value="P:negative regulation of DNA-templated transcription"/>
    <property type="evidence" value="ECO:0007669"/>
    <property type="project" value="InterPro"/>
</dbReference>
<proteinExistence type="inferred from homology"/>
<dbReference type="Gene3D" id="1.10.4040.10">
    <property type="entry name" value="Penicillinase repressor domain"/>
    <property type="match status" value="1"/>
</dbReference>
<protein>
    <submittedName>
        <fullName evidence="5">BlaI/MecI/CopY family transcriptional regulator</fullName>
    </submittedName>
</protein>
<dbReference type="Pfam" id="PF03965">
    <property type="entry name" value="Penicillinase_R"/>
    <property type="match status" value="1"/>
</dbReference>
<gene>
    <name evidence="6" type="ORF">G5B36_20000</name>
    <name evidence="5" type="ORF">L0N08_22645</name>
</gene>
<sequence>MDKEMQLPEAQLEVMQVIWDKGGKMMFSGLSEELEARGREWKANTILTLLSRLAHRGMISVVKRGRLNEYVARVSQEEYRQMQTRLLVDQVFGGDAKHLISALVKQDYLTEEDYDELKEFWKKGGGGT</sequence>
<evidence type="ECO:0000313" key="5">
    <source>
        <dbReference type="EMBL" id="MCG4748224.1"/>
    </source>
</evidence>
<organism evidence="5 8">
    <name type="scientific">Enterocloster aldenensis</name>
    <dbReference type="NCBI Taxonomy" id="358742"/>
    <lineage>
        <taxon>Bacteria</taxon>
        <taxon>Bacillati</taxon>
        <taxon>Bacillota</taxon>
        <taxon>Clostridia</taxon>
        <taxon>Lachnospirales</taxon>
        <taxon>Lachnospiraceae</taxon>
        <taxon>Enterocloster</taxon>
    </lineage>
</organism>
<dbReference type="InterPro" id="IPR005650">
    <property type="entry name" value="BlaI_family"/>
</dbReference>
<dbReference type="Proteomes" id="UP001299608">
    <property type="component" value="Unassembled WGS sequence"/>
</dbReference>
<dbReference type="Gene3D" id="1.10.10.10">
    <property type="entry name" value="Winged helix-like DNA-binding domain superfamily/Winged helix DNA-binding domain"/>
    <property type="match status" value="1"/>
</dbReference>
<comment type="caution">
    <text evidence="5">The sequence shown here is derived from an EMBL/GenBank/DDBJ whole genome shotgun (WGS) entry which is preliminary data.</text>
</comment>
<dbReference type="EMBL" id="JAKNGE010000034">
    <property type="protein sequence ID" value="MCG4748224.1"/>
    <property type="molecule type" value="Genomic_DNA"/>
</dbReference>
<keyword evidence="7" id="KW-1185">Reference proteome</keyword>
<evidence type="ECO:0000313" key="8">
    <source>
        <dbReference type="Proteomes" id="UP001299608"/>
    </source>
</evidence>